<dbReference type="InterPro" id="IPR008700">
    <property type="entry name" value="TypeIII_avirulence_cleave"/>
</dbReference>
<dbReference type="Proteomes" id="UP000250235">
    <property type="component" value="Unassembled WGS sequence"/>
</dbReference>
<proteinExistence type="predicted"/>
<feature type="domain" description="RIN4 pathogenic type III effector avirulence factor Avr cleavage site" evidence="2">
    <location>
        <begin position="186"/>
        <end position="219"/>
    </location>
</feature>
<name>A0A2Z7A810_9LAMI</name>
<dbReference type="EMBL" id="KV018102">
    <property type="protein sequence ID" value="KZV17686.1"/>
    <property type="molecule type" value="Genomic_DNA"/>
</dbReference>
<dbReference type="PANTHER" id="PTHR33159:SF101">
    <property type="entry name" value="OS04G0379600 PROTEIN"/>
    <property type="match status" value="1"/>
</dbReference>
<evidence type="ECO:0000256" key="1">
    <source>
        <dbReference type="SAM" id="MobiDB-lite"/>
    </source>
</evidence>
<feature type="domain" description="RIN4 pathogenic type III effector avirulence factor Avr cleavage site" evidence="2">
    <location>
        <begin position="3"/>
        <end position="32"/>
    </location>
</feature>
<evidence type="ECO:0000259" key="2">
    <source>
        <dbReference type="Pfam" id="PF05627"/>
    </source>
</evidence>
<reference evidence="3 4" key="1">
    <citation type="journal article" date="2015" name="Proc. Natl. Acad. Sci. U.S.A.">
        <title>The resurrection genome of Boea hygrometrica: A blueprint for survival of dehydration.</title>
        <authorList>
            <person name="Xiao L."/>
            <person name="Yang G."/>
            <person name="Zhang L."/>
            <person name="Yang X."/>
            <person name="Zhao S."/>
            <person name="Ji Z."/>
            <person name="Zhou Q."/>
            <person name="Hu M."/>
            <person name="Wang Y."/>
            <person name="Chen M."/>
            <person name="Xu Y."/>
            <person name="Jin H."/>
            <person name="Xiao X."/>
            <person name="Hu G."/>
            <person name="Bao F."/>
            <person name="Hu Y."/>
            <person name="Wan P."/>
            <person name="Li L."/>
            <person name="Deng X."/>
            <person name="Kuang T."/>
            <person name="Xiang C."/>
            <person name="Zhu J.K."/>
            <person name="Oliver M.J."/>
            <person name="He Y."/>
        </authorList>
    </citation>
    <scope>NUCLEOTIDE SEQUENCE [LARGE SCALE GENOMIC DNA]</scope>
    <source>
        <strain evidence="4">cv. XS01</strain>
    </source>
</reference>
<feature type="region of interest" description="Disordered" evidence="1">
    <location>
        <begin position="33"/>
        <end position="251"/>
    </location>
</feature>
<dbReference type="OrthoDB" id="884875at2759"/>
<evidence type="ECO:0000313" key="4">
    <source>
        <dbReference type="Proteomes" id="UP000250235"/>
    </source>
</evidence>
<dbReference type="PANTHER" id="PTHR33159">
    <property type="entry name" value="RPM1-INTERACTING PROTEIN 4 (RIN4) FAMILY PROTEIN"/>
    <property type="match status" value="1"/>
</dbReference>
<dbReference type="AlphaFoldDB" id="A0A2Z7A810"/>
<feature type="compositionally biased region" description="Low complexity" evidence="1">
    <location>
        <begin position="129"/>
        <end position="138"/>
    </location>
</feature>
<keyword evidence="4" id="KW-1185">Reference proteome</keyword>
<dbReference type="GO" id="GO:0005886">
    <property type="term" value="C:plasma membrane"/>
    <property type="evidence" value="ECO:0007669"/>
    <property type="project" value="TreeGrafter"/>
</dbReference>
<sequence length="251" mass="28090">MAQRSTVPQFGNWEGGDNVPYTVYFDKARKTRGDKMINPNDPLENPDMFRSLENSPLAPAAPPKTRTKPEEPIVRGSVKPIHERRVSREDVDFRQFSNSTARNENMGRKPPSESGYGGRANRNNQSTRSSVGSEYSFESSHHHPQVRNTGRGVGPAPWEGTKYENKNGIRARTRLGPSAQDDKSPEKGAAVPKFGVWNEHDPQSAENFTVAFDKLREERNPKTPGHVSNAPKYTPHSPQIQPSKEPQVDHV</sequence>
<feature type="compositionally biased region" description="Basic and acidic residues" evidence="1">
    <location>
        <begin position="80"/>
        <end position="93"/>
    </location>
</feature>
<accession>A0A2Z7A810</accession>
<dbReference type="Pfam" id="PF05627">
    <property type="entry name" value="AvrRpt-cleavage"/>
    <property type="match status" value="2"/>
</dbReference>
<dbReference type="InterPro" id="IPR040387">
    <property type="entry name" value="RIN4/NOI4"/>
</dbReference>
<protein>
    <recommendedName>
        <fullName evidence="2">RIN4 pathogenic type III effector avirulence factor Avr cleavage site domain-containing protein</fullName>
    </recommendedName>
</protein>
<gene>
    <name evidence="3" type="ORF">F511_20635</name>
</gene>
<evidence type="ECO:0000313" key="3">
    <source>
        <dbReference type="EMBL" id="KZV17686.1"/>
    </source>
</evidence>
<organism evidence="3 4">
    <name type="scientific">Dorcoceras hygrometricum</name>
    <dbReference type="NCBI Taxonomy" id="472368"/>
    <lineage>
        <taxon>Eukaryota</taxon>
        <taxon>Viridiplantae</taxon>
        <taxon>Streptophyta</taxon>
        <taxon>Embryophyta</taxon>
        <taxon>Tracheophyta</taxon>
        <taxon>Spermatophyta</taxon>
        <taxon>Magnoliopsida</taxon>
        <taxon>eudicotyledons</taxon>
        <taxon>Gunneridae</taxon>
        <taxon>Pentapetalae</taxon>
        <taxon>asterids</taxon>
        <taxon>lamiids</taxon>
        <taxon>Lamiales</taxon>
        <taxon>Gesneriaceae</taxon>
        <taxon>Didymocarpoideae</taxon>
        <taxon>Trichosporeae</taxon>
        <taxon>Loxocarpinae</taxon>
        <taxon>Dorcoceras</taxon>
    </lineage>
</organism>